<dbReference type="InterPro" id="IPR024078">
    <property type="entry name" value="LmbE-like_dom_sf"/>
</dbReference>
<name>A0A1Y1XYW6_9FUNG</name>
<dbReference type="Pfam" id="PF02585">
    <property type="entry name" value="PIG-L"/>
    <property type="match status" value="1"/>
</dbReference>
<gene>
    <name evidence="3" type="ORF">K493DRAFT_287434</name>
</gene>
<accession>A0A1Y1XYW6</accession>
<sequence length="261" mass="29608">MQYFLPLLISLAIPAFFVYVFCIVRPPTAPKALAENGIKKVLLVTAHPDDECMFFGPALLKLQASTEVHVLCLSKGNHDKLGEIREKELVKSCVALGVKPENVHSLDHPELPDHPTKIWHAAVVAKTVEDYVTKNNINMLLTFDTYGISGHTNHIATYFGIRHMLASSAKYNFDNLPTYTLTTVPLVRKYITFIDILFSISSLFQETDGIPQTLAFVSSPKEVMTSRKAMTCHRSQLVWFRQLYIIFSRYMFVNVLEKLEK</sequence>
<evidence type="ECO:0000256" key="1">
    <source>
        <dbReference type="ARBA" id="ARBA00006066"/>
    </source>
</evidence>
<dbReference type="GO" id="GO:0005783">
    <property type="term" value="C:endoplasmic reticulum"/>
    <property type="evidence" value="ECO:0007669"/>
    <property type="project" value="TreeGrafter"/>
</dbReference>
<dbReference type="EMBL" id="MCFE01000352">
    <property type="protein sequence ID" value="ORX90931.1"/>
    <property type="molecule type" value="Genomic_DNA"/>
</dbReference>
<dbReference type="Gene3D" id="3.40.50.10320">
    <property type="entry name" value="LmbE-like"/>
    <property type="match status" value="1"/>
</dbReference>
<keyword evidence="4" id="KW-1185">Reference proteome</keyword>
<dbReference type="AlphaFoldDB" id="A0A1Y1XYW6"/>
<dbReference type="STRING" id="1314790.A0A1Y1XYW6"/>
<dbReference type="GO" id="GO:0006506">
    <property type="term" value="P:GPI anchor biosynthetic process"/>
    <property type="evidence" value="ECO:0007669"/>
    <property type="project" value="UniProtKB-UniPathway"/>
</dbReference>
<dbReference type="EC" id="3.5.1.89" evidence="2"/>
<evidence type="ECO:0000256" key="2">
    <source>
        <dbReference type="ARBA" id="ARBA00012176"/>
    </source>
</evidence>
<dbReference type="SUPFAM" id="SSF102588">
    <property type="entry name" value="LmbE-like"/>
    <property type="match status" value="1"/>
</dbReference>
<dbReference type="PANTHER" id="PTHR12993:SF11">
    <property type="entry name" value="N-ACETYLGLUCOSAMINYL-PHOSPHATIDYLINOSITOL DE-N-ACETYLASE"/>
    <property type="match status" value="1"/>
</dbReference>
<dbReference type="GO" id="GO:0016020">
    <property type="term" value="C:membrane"/>
    <property type="evidence" value="ECO:0007669"/>
    <property type="project" value="GOC"/>
</dbReference>
<reference evidence="3 4" key="1">
    <citation type="submission" date="2016-07" db="EMBL/GenBank/DDBJ databases">
        <title>Pervasive Adenine N6-methylation of Active Genes in Fungi.</title>
        <authorList>
            <consortium name="DOE Joint Genome Institute"/>
            <person name="Mondo S.J."/>
            <person name="Dannebaum R.O."/>
            <person name="Kuo R.C."/>
            <person name="Labutti K."/>
            <person name="Haridas S."/>
            <person name="Kuo A."/>
            <person name="Salamov A."/>
            <person name="Ahrendt S.R."/>
            <person name="Lipzen A."/>
            <person name="Sullivan W."/>
            <person name="Andreopoulos W.B."/>
            <person name="Clum A."/>
            <person name="Lindquist E."/>
            <person name="Daum C."/>
            <person name="Ramamoorthy G.K."/>
            <person name="Gryganskyi A."/>
            <person name="Culley D."/>
            <person name="Magnuson J.K."/>
            <person name="James T.Y."/>
            <person name="O'Malley M.A."/>
            <person name="Stajich J.E."/>
            <person name="Spatafora J.W."/>
            <person name="Visel A."/>
            <person name="Grigoriev I.V."/>
        </authorList>
    </citation>
    <scope>NUCLEOTIDE SEQUENCE [LARGE SCALE GENOMIC DNA]</scope>
    <source>
        <strain evidence="3 4">CBS 931.73</strain>
    </source>
</reference>
<protein>
    <recommendedName>
        <fullName evidence="2">N-acetylglucosaminylphosphatidylinositol deacetylase</fullName>
        <ecNumber evidence="2">3.5.1.89</ecNumber>
    </recommendedName>
</protein>
<dbReference type="Proteomes" id="UP000193498">
    <property type="component" value="Unassembled WGS sequence"/>
</dbReference>
<organism evidence="3 4">
    <name type="scientific">Basidiobolus meristosporus CBS 931.73</name>
    <dbReference type="NCBI Taxonomy" id="1314790"/>
    <lineage>
        <taxon>Eukaryota</taxon>
        <taxon>Fungi</taxon>
        <taxon>Fungi incertae sedis</taxon>
        <taxon>Zoopagomycota</taxon>
        <taxon>Entomophthoromycotina</taxon>
        <taxon>Basidiobolomycetes</taxon>
        <taxon>Basidiobolales</taxon>
        <taxon>Basidiobolaceae</taxon>
        <taxon>Basidiobolus</taxon>
    </lineage>
</organism>
<comment type="similarity">
    <text evidence="1">Belongs to the PIGL family.</text>
</comment>
<evidence type="ECO:0000313" key="4">
    <source>
        <dbReference type="Proteomes" id="UP000193498"/>
    </source>
</evidence>
<dbReference type="OrthoDB" id="440160at2759"/>
<proteinExistence type="inferred from homology"/>
<dbReference type="GO" id="GO:0000225">
    <property type="term" value="F:N-acetylglucosaminylphosphatidylinositol deacetylase activity"/>
    <property type="evidence" value="ECO:0007669"/>
    <property type="project" value="UniProtKB-EC"/>
</dbReference>
<dbReference type="PANTHER" id="PTHR12993">
    <property type="entry name" value="N-ACETYLGLUCOSAMINYL-PHOSPHATIDYLINOSITOL DE-N-ACETYLASE-RELATED"/>
    <property type="match status" value="1"/>
</dbReference>
<comment type="caution">
    <text evidence="3">The sequence shown here is derived from an EMBL/GenBank/DDBJ whole genome shotgun (WGS) entry which is preliminary data.</text>
</comment>
<dbReference type="InterPro" id="IPR003737">
    <property type="entry name" value="GlcNAc_PI_deacetylase-related"/>
</dbReference>
<dbReference type="FunCoup" id="A0A1Y1XYW6">
    <property type="interactions" value="383"/>
</dbReference>
<evidence type="ECO:0000313" key="3">
    <source>
        <dbReference type="EMBL" id="ORX90931.1"/>
    </source>
</evidence>
<dbReference type="UniPathway" id="UPA00196"/>
<dbReference type="InParanoid" id="A0A1Y1XYW6"/>